<protein>
    <submittedName>
        <fullName evidence="2">TIGR03084 family protein</fullName>
    </submittedName>
</protein>
<dbReference type="GO" id="GO:0046872">
    <property type="term" value="F:metal ion binding"/>
    <property type="evidence" value="ECO:0007669"/>
    <property type="project" value="InterPro"/>
</dbReference>
<dbReference type="InterPro" id="IPR034660">
    <property type="entry name" value="DinB/YfiT-like"/>
</dbReference>
<dbReference type="RefSeq" id="WP_101643759.1">
    <property type="nucleotide sequence ID" value="NZ_FXZE01000011.1"/>
</dbReference>
<feature type="domain" description="Mycothiol-dependent maleylpyruvate isomerase metal-binding" evidence="1">
    <location>
        <begin position="18"/>
        <end position="153"/>
    </location>
</feature>
<dbReference type="Pfam" id="PF11716">
    <property type="entry name" value="MDMPI_N"/>
    <property type="match status" value="1"/>
</dbReference>
<dbReference type="AlphaFoldDB" id="A0A2H1JVR7"/>
<evidence type="ECO:0000313" key="3">
    <source>
        <dbReference type="Proteomes" id="UP000234342"/>
    </source>
</evidence>
<accession>A0A2H1JVR7</accession>
<sequence length="285" mass="31700">MASTESKADVVRSLSADLAEEQQSLRRVLASITEAEWSRPTPAKNWTTQDQIAHLAHFDFVTRLAISQPERFIDVRGTMTDLQTYVDHIGPANLSRTSEDMRRWWAQESEKLHEAISAADPNVRVPWFGPAMSLPSKITARIMETWAHGQDVRDALEVIAEPSPRLPHVARIGALTFPNSFTARGLDVPDQPVRVVLDTPDGHEWTAGPEDAEDVVSGPIEDFCLVVTQRRHIADTSLQTVGATAAQWMEIAQAFAGPAGEGRRPGQFARRDRLWRSRTLTVHAT</sequence>
<name>A0A2H1JVR7_9MICO</name>
<evidence type="ECO:0000313" key="2">
    <source>
        <dbReference type="EMBL" id="SMX91597.1"/>
    </source>
</evidence>
<proteinExistence type="predicted"/>
<dbReference type="InterPro" id="IPR024344">
    <property type="entry name" value="MDMPI_metal-binding"/>
</dbReference>
<keyword evidence="3" id="KW-1185">Reference proteome</keyword>
<dbReference type="InterPro" id="IPR017517">
    <property type="entry name" value="Maleyloyr_isom"/>
</dbReference>
<dbReference type="NCBIfam" id="TIGR03084">
    <property type="entry name" value="TIGR03084 family metal-binding protein"/>
    <property type="match status" value="1"/>
</dbReference>
<reference evidence="3" key="1">
    <citation type="submission" date="2017-03" db="EMBL/GenBank/DDBJ databases">
        <authorList>
            <person name="Monnet C."/>
        </authorList>
    </citation>
    <scope>NUCLEOTIDE SEQUENCE [LARGE SCALE GENOMIC DNA]</scope>
    <source>
        <strain evidence="3">P10</strain>
    </source>
</reference>
<evidence type="ECO:0000259" key="1">
    <source>
        <dbReference type="Pfam" id="PF11716"/>
    </source>
</evidence>
<dbReference type="NCBIfam" id="TIGR03083">
    <property type="entry name" value="maleylpyruvate isomerase family mycothiol-dependent enzyme"/>
    <property type="match status" value="1"/>
</dbReference>
<dbReference type="EMBL" id="FXZE01000011">
    <property type="protein sequence ID" value="SMX91597.1"/>
    <property type="molecule type" value="Genomic_DNA"/>
</dbReference>
<dbReference type="SUPFAM" id="SSF109854">
    <property type="entry name" value="DinB/YfiT-like putative metalloenzymes"/>
    <property type="match status" value="1"/>
</dbReference>
<dbReference type="Gene3D" id="1.20.120.450">
    <property type="entry name" value="dinb family like domain"/>
    <property type="match status" value="1"/>
</dbReference>
<dbReference type="Proteomes" id="UP000234342">
    <property type="component" value="Unassembled WGS sequence"/>
</dbReference>
<organism evidence="2 3">
    <name type="scientific">Brevibacterium antiquum</name>
    <dbReference type="NCBI Taxonomy" id="234835"/>
    <lineage>
        <taxon>Bacteria</taxon>
        <taxon>Bacillati</taxon>
        <taxon>Actinomycetota</taxon>
        <taxon>Actinomycetes</taxon>
        <taxon>Micrococcales</taxon>
        <taxon>Brevibacteriaceae</taxon>
        <taxon>Brevibacterium</taxon>
    </lineage>
</organism>
<gene>
    <name evidence="2" type="ORF">BANT10_02420</name>
</gene>
<dbReference type="InterPro" id="IPR017518">
    <property type="entry name" value="CHP03084"/>
</dbReference>